<dbReference type="SUPFAM" id="SSF58038">
    <property type="entry name" value="SNARE fusion complex"/>
    <property type="match status" value="1"/>
</dbReference>
<evidence type="ECO:0000313" key="2">
    <source>
        <dbReference type="RefSeq" id="XP_029643780.1"/>
    </source>
</evidence>
<dbReference type="PROSITE" id="PS00417">
    <property type="entry name" value="SYNAPTOBREVIN"/>
    <property type="match status" value="1"/>
</dbReference>
<dbReference type="KEGG" id="osn:115218125"/>
<reference evidence="2" key="1">
    <citation type="submission" date="2025-08" db="UniProtKB">
        <authorList>
            <consortium name="RefSeq"/>
        </authorList>
    </citation>
    <scope>IDENTIFICATION</scope>
</reference>
<sequence length="139" mass="15638">MPPKFVRNLGASDVAGSRPAELVSLLNSGDSDDEDFFLKGPRMGEKIADPKIGKLQNQVGEVIDIMKDNVSRVMDRGCKLEDLQDRSDDLVTNSDLFRSRAVNLRQRMWWQNCWTKIIIGMVILIVLAVIIIPIIIQNS</sequence>
<dbReference type="PANTHER" id="PTHR46897">
    <property type="entry name" value="VESICLE-ASSOCIATED MEMBRANE PROTEIN 4"/>
    <property type="match status" value="1"/>
</dbReference>
<dbReference type="PROSITE" id="PS50892">
    <property type="entry name" value="V_SNARE"/>
    <property type="match status" value="1"/>
</dbReference>
<dbReference type="InterPro" id="IPR001388">
    <property type="entry name" value="Synaptobrevin-like"/>
</dbReference>
<proteinExistence type="predicted"/>
<accession>A0A6P7T031</accession>
<dbReference type="GO" id="GO:0016020">
    <property type="term" value="C:membrane"/>
    <property type="evidence" value="ECO:0007669"/>
    <property type="project" value="InterPro"/>
</dbReference>
<evidence type="ECO:0000313" key="1">
    <source>
        <dbReference type="Proteomes" id="UP000515154"/>
    </source>
</evidence>
<dbReference type="Pfam" id="PF00957">
    <property type="entry name" value="Synaptobrevin"/>
    <property type="match status" value="1"/>
</dbReference>
<gene>
    <name evidence="2" type="primary">LOC115218125</name>
</gene>
<organism evidence="1 2">
    <name type="scientific">Octopus sinensis</name>
    <name type="common">East Asian common octopus</name>
    <dbReference type="NCBI Taxonomy" id="2607531"/>
    <lineage>
        <taxon>Eukaryota</taxon>
        <taxon>Metazoa</taxon>
        <taxon>Spiralia</taxon>
        <taxon>Lophotrochozoa</taxon>
        <taxon>Mollusca</taxon>
        <taxon>Cephalopoda</taxon>
        <taxon>Coleoidea</taxon>
        <taxon>Octopodiformes</taxon>
        <taxon>Octopoda</taxon>
        <taxon>Incirrata</taxon>
        <taxon>Octopodidae</taxon>
        <taxon>Octopus</taxon>
    </lineage>
</organism>
<dbReference type="GO" id="GO:0016192">
    <property type="term" value="P:vesicle-mediated transport"/>
    <property type="evidence" value="ECO:0007669"/>
    <property type="project" value="InterPro"/>
</dbReference>
<protein>
    <submittedName>
        <fullName evidence="2">Vesicle-associated membrane protein 4</fullName>
    </submittedName>
</protein>
<dbReference type="Gene3D" id="1.20.5.110">
    <property type="match status" value="1"/>
</dbReference>
<dbReference type="GO" id="GO:0090161">
    <property type="term" value="P:Golgi ribbon formation"/>
    <property type="evidence" value="ECO:0007669"/>
    <property type="project" value="InterPro"/>
</dbReference>
<dbReference type="AlphaFoldDB" id="A0A6P7T031"/>
<dbReference type="InterPro" id="IPR042855">
    <property type="entry name" value="V_SNARE_CC"/>
</dbReference>
<dbReference type="Proteomes" id="UP000515154">
    <property type="component" value="Linkage group LG12"/>
</dbReference>
<dbReference type="InterPro" id="IPR042887">
    <property type="entry name" value="VAMP4"/>
</dbReference>
<dbReference type="PANTHER" id="PTHR46897:SF1">
    <property type="entry name" value="VESICLE-ASSOCIATED MEMBRANE PROTEIN 4"/>
    <property type="match status" value="1"/>
</dbReference>
<name>A0A6P7T031_9MOLL</name>
<dbReference type="RefSeq" id="XP_029643780.1">
    <property type="nucleotide sequence ID" value="XM_029787920.2"/>
</dbReference>
<dbReference type="PRINTS" id="PR00219">
    <property type="entry name" value="SYNAPTOBREVN"/>
</dbReference>
<keyword evidence="1" id="KW-1185">Reference proteome</keyword>